<evidence type="ECO:0000313" key="1">
    <source>
        <dbReference type="EMBL" id="NBC44435.1"/>
    </source>
</evidence>
<accession>A0A7X4YFF5</accession>
<dbReference type="SUPFAM" id="SSF56300">
    <property type="entry name" value="Metallo-dependent phosphatases"/>
    <property type="match status" value="1"/>
</dbReference>
<evidence type="ECO:0000313" key="2">
    <source>
        <dbReference type="Proteomes" id="UP000537825"/>
    </source>
</evidence>
<dbReference type="RefSeq" id="WP_139918625.1">
    <property type="nucleotide sequence ID" value="NZ_CBCSLE010000001.1"/>
</dbReference>
<organism evidence="1 2">
    <name type="scientific">Corallococcus exiguus</name>
    <dbReference type="NCBI Taxonomy" id="83462"/>
    <lineage>
        <taxon>Bacteria</taxon>
        <taxon>Pseudomonadati</taxon>
        <taxon>Myxococcota</taxon>
        <taxon>Myxococcia</taxon>
        <taxon>Myxococcales</taxon>
        <taxon>Cystobacterineae</taxon>
        <taxon>Myxococcaceae</taxon>
        <taxon>Corallococcus</taxon>
    </lineage>
</organism>
<dbReference type="AlphaFoldDB" id="A0A7X4YFF5"/>
<gene>
    <name evidence="1" type="ORF">GTZ93_31990</name>
</gene>
<sequence>MALQAGHPGGGAPIQKPRGVIINGDLTAYWFDWQVDLFERYYTLPGTLRWPLFIGLGNHDYANNLGDGWWLEPPYYLTPGDNGAAANARDFIVHRLAEEGPGRCDSRGPQDHPQPA</sequence>
<evidence type="ECO:0008006" key="3">
    <source>
        <dbReference type="Google" id="ProtNLM"/>
    </source>
</evidence>
<protein>
    <recommendedName>
        <fullName evidence="3">Calcineurin-like phosphoesterase domain-containing protein</fullName>
    </recommendedName>
</protein>
<dbReference type="Gene3D" id="3.60.21.10">
    <property type="match status" value="1"/>
</dbReference>
<keyword evidence="2" id="KW-1185">Reference proteome</keyword>
<reference evidence="1 2" key="1">
    <citation type="submission" date="2020-01" db="EMBL/GenBank/DDBJ databases">
        <title>The draft genome sequence of Corallococcus exiguus DSM 14696.</title>
        <authorList>
            <person name="Zhang X."/>
            <person name="Zhu H."/>
        </authorList>
    </citation>
    <scope>NUCLEOTIDE SEQUENCE [LARGE SCALE GENOMIC DNA]</scope>
    <source>
        <strain evidence="1 2">DSM 14696</strain>
    </source>
</reference>
<dbReference type="Proteomes" id="UP000537825">
    <property type="component" value="Unassembled WGS sequence"/>
</dbReference>
<comment type="caution">
    <text evidence="1">The sequence shown here is derived from an EMBL/GenBank/DDBJ whole genome shotgun (WGS) entry which is preliminary data.</text>
</comment>
<dbReference type="InterPro" id="IPR029052">
    <property type="entry name" value="Metallo-depent_PP-like"/>
</dbReference>
<proteinExistence type="predicted"/>
<name>A0A7X4YFF5_9BACT</name>
<dbReference type="EMBL" id="JAAAPK010000010">
    <property type="protein sequence ID" value="NBC44435.1"/>
    <property type="molecule type" value="Genomic_DNA"/>
</dbReference>